<sequence>MRYYSRKLRSSLTLLLFSPLSTLAVSTPTTLFTLPGPVAPQSWFENLAVRPNGLILATRGDAAEIWQIDPSTGDGVLLVTVAGTYNLTGIAEVTPPASACSTHRSRRAIGQAKSCTPKETYVFGSSHIPAPLQVEPGSAKVWTLQFSEDNNTPTVSLLAALPNAGFINGIAAFGPGRDRVLLSDTQAEAVYLMDVRSGEYTTPLTSMAGINGIKSSPAQGSGRYYYLYWANHAAASLSLVPVDPTTAVAAGPAEVLAGNQSIDDFAIRVDESGKGKAYIAAQYENAVVEVTFGPAPSSGAGTTRLVAGNLSGTGYGFVSAVVFGRRKEDKGLLYAAVGQGGGSASVVVLDPSQ</sequence>
<dbReference type="InterPro" id="IPR011042">
    <property type="entry name" value="6-blade_b-propeller_TolB-like"/>
</dbReference>
<protein>
    <submittedName>
        <fullName evidence="2">Uncharacterized protein</fullName>
    </submittedName>
</protein>
<dbReference type="EMBL" id="MU860200">
    <property type="protein sequence ID" value="KAK4236325.1"/>
    <property type="molecule type" value="Genomic_DNA"/>
</dbReference>
<dbReference type="Gene3D" id="2.120.10.30">
    <property type="entry name" value="TolB, C-terminal domain"/>
    <property type="match status" value="1"/>
</dbReference>
<reference evidence="2" key="2">
    <citation type="submission" date="2023-05" db="EMBL/GenBank/DDBJ databases">
        <authorList>
            <consortium name="Lawrence Berkeley National Laboratory"/>
            <person name="Steindorff A."/>
            <person name="Hensen N."/>
            <person name="Bonometti L."/>
            <person name="Westerberg I."/>
            <person name="Brannstrom I.O."/>
            <person name="Guillou S."/>
            <person name="Cros-Aarteil S."/>
            <person name="Calhoun S."/>
            <person name="Haridas S."/>
            <person name="Kuo A."/>
            <person name="Mondo S."/>
            <person name="Pangilinan J."/>
            <person name="Riley R."/>
            <person name="Labutti K."/>
            <person name="Andreopoulos B."/>
            <person name="Lipzen A."/>
            <person name="Chen C."/>
            <person name="Yanf M."/>
            <person name="Daum C."/>
            <person name="Ng V."/>
            <person name="Clum A."/>
            <person name="Ohm R."/>
            <person name="Martin F."/>
            <person name="Silar P."/>
            <person name="Natvig D."/>
            <person name="Lalanne C."/>
            <person name="Gautier V."/>
            <person name="Ament-Velasquez S.L."/>
            <person name="Kruys A."/>
            <person name="Hutchinson M.I."/>
            <person name="Powell A.J."/>
            <person name="Barry K."/>
            <person name="Miller A.N."/>
            <person name="Grigoriev I.V."/>
            <person name="Debuchy R."/>
            <person name="Gladieux P."/>
            <person name="Thoren M.H."/>
            <person name="Johannesson H."/>
        </authorList>
    </citation>
    <scope>NUCLEOTIDE SEQUENCE</scope>
    <source>
        <strain evidence="2">CBS 532.94</strain>
    </source>
</reference>
<evidence type="ECO:0000313" key="2">
    <source>
        <dbReference type="EMBL" id="KAK4236325.1"/>
    </source>
</evidence>
<evidence type="ECO:0000313" key="3">
    <source>
        <dbReference type="Proteomes" id="UP001303760"/>
    </source>
</evidence>
<dbReference type="PANTHER" id="PTHR42060">
    <property type="entry name" value="NHL REPEAT-CONTAINING PROTEIN-RELATED"/>
    <property type="match status" value="1"/>
</dbReference>
<feature type="signal peptide" evidence="1">
    <location>
        <begin position="1"/>
        <end position="24"/>
    </location>
</feature>
<evidence type="ECO:0000256" key="1">
    <source>
        <dbReference type="SAM" id="SignalP"/>
    </source>
</evidence>
<name>A0AAN7C6V2_9PEZI</name>
<proteinExistence type="predicted"/>
<dbReference type="InterPro" id="IPR052998">
    <property type="entry name" value="Hetero-Diels-Alderase-like"/>
</dbReference>
<dbReference type="Proteomes" id="UP001303760">
    <property type="component" value="Unassembled WGS sequence"/>
</dbReference>
<gene>
    <name evidence="2" type="ORF">C8A03DRAFT_35802</name>
</gene>
<dbReference type="AlphaFoldDB" id="A0AAN7C6V2"/>
<accession>A0AAN7C6V2</accession>
<comment type="caution">
    <text evidence="2">The sequence shown here is derived from an EMBL/GenBank/DDBJ whole genome shotgun (WGS) entry which is preliminary data.</text>
</comment>
<dbReference type="SUPFAM" id="SSF63829">
    <property type="entry name" value="Calcium-dependent phosphotriesterase"/>
    <property type="match status" value="1"/>
</dbReference>
<dbReference type="PANTHER" id="PTHR42060:SF1">
    <property type="entry name" value="NHL REPEAT-CONTAINING PROTEIN"/>
    <property type="match status" value="1"/>
</dbReference>
<reference evidence="2" key="1">
    <citation type="journal article" date="2023" name="Mol. Phylogenet. Evol.">
        <title>Genome-scale phylogeny and comparative genomics of the fungal order Sordariales.</title>
        <authorList>
            <person name="Hensen N."/>
            <person name="Bonometti L."/>
            <person name="Westerberg I."/>
            <person name="Brannstrom I.O."/>
            <person name="Guillou S."/>
            <person name="Cros-Aarteil S."/>
            <person name="Calhoun S."/>
            <person name="Haridas S."/>
            <person name="Kuo A."/>
            <person name="Mondo S."/>
            <person name="Pangilinan J."/>
            <person name="Riley R."/>
            <person name="LaButti K."/>
            <person name="Andreopoulos B."/>
            <person name="Lipzen A."/>
            <person name="Chen C."/>
            <person name="Yan M."/>
            <person name="Daum C."/>
            <person name="Ng V."/>
            <person name="Clum A."/>
            <person name="Steindorff A."/>
            <person name="Ohm R.A."/>
            <person name="Martin F."/>
            <person name="Silar P."/>
            <person name="Natvig D.O."/>
            <person name="Lalanne C."/>
            <person name="Gautier V."/>
            <person name="Ament-Velasquez S.L."/>
            <person name="Kruys A."/>
            <person name="Hutchinson M.I."/>
            <person name="Powell A.J."/>
            <person name="Barry K."/>
            <person name="Miller A.N."/>
            <person name="Grigoriev I.V."/>
            <person name="Debuchy R."/>
            <person name="Gladieux P."/>
            <person name="Hiltunen Thoren M."/>
            <person name="Johannesson H."/>
        </authorList>
    </citation>
    <scope>NUCLEOTIDE SEQUENCE</scope>
    <source>
        <strain evidence="2">CBS 532.94</strain>
    </source>
</reference>
<organism evidence="2 3">
    <name type="scientific">Achaetomium macrosporum</name>
    <dbReference type="NCBI Taxonomy" id="79813"/>
    <lineage>
        <taxon>Eukaryota</taxon>
        <taxon>Fungi</taxon>
        <taxon>Dikarya</taxon>
        <taxon>Ascomycota</taxon>
        <taxon>Pezizomycotina</taxon>
        <taxon>Sordariomycetes</taxon>
        <taxon>Sordariomycetidae</taxon>
        <taxon>Sordariales</taxon>
        <taxon>Chaetomiaceae</taxon>
        <taxon>Achaetomium</taxon>
    </lineage>
</organism>
<keyword evidence="1" id="KW-0732">Signal</keyword>
<keyword evidence="3" id="KW-1185">Reference proteome</keyword>
<feature type="chain" id="PRO_5042840246" evidence="1">
    <location>
        <begin position="25"/>
        <end position="353"/>
    </location>
</feature>